<reference evidence="6" key="1">
    <citation type="submission" date="2021-01" db="EMBL/GenBank/DDBJ databases">
        <title>Whole genome shotgun sequence of Dactylosporangium siamense NBRC 106093.</title>
        <authorList>
            <person name="Komaki H."/>
            <person name="Tamura T."/>
        </authorList>
    </citation>
    <scope>NUCLEOTIDE SEQUENCE</scope>
    <source>
        <strain evidence="6">NBRC 106093</strain>
    </source>
</reference>
<protein>
    <recommendedName>
        <fullName evidence="5">Carrier domain-containing protein</fullName>
    </recommendedName>
</protein>
<evidence type="ECO:0000256" key="1">
    <source>
        <dbReference type="ARBA" id="ARBA00001957"/>
    </source>
</evidence>
<dbReference type="Gene3D" id="1.10.1200.10">
    <property type="entry name" value="ACP-like"/>
    <property type="match status" value="1"/>
</dbReference>
<dbReference type="Gene3D" id="3.40.50.980">
    <property type="match status" value="2"/>
</dbReference>
<dbReference type="Pfam" id="PF00668">
    <property type="entry name" value="Condensation"/>
    <property type="match status" value="1"/>
</dbReference>
<keyword evidence="2" id="KW-0596">Phosphopantetheine</keyword>
<dbReference type="Gene3D" id="3.30.559.30">
    <property type="entry name" value="Nonribosomal peptide synthetase, condensation domain"/>
    <property type="match status" value="1"/>
</dbReference>
<evidence type="ECO:0000313" key="6">
    <source>
        <dbReference type="EMBL" id="GIG52586.1"/>
    </source>
</evidence>
<dbReference type="GO" id="GO:0072330">
    <property type="term" value="P:monocarboxylic acid biosynthetic process"/>
    <property type="evidence" value="ECO:0007669"/>
    <property type="project" value="UniProtKB-ARBA"/>
</dbReference>
<evidence type="ECO:0000256" key="4">
    <source>
        <dbReference type="SAM" id="MobiDB-lite"/>
    </source>
</evidence>
<dbReference type="EMBL" id="BONQ01000183">
    <property type="protein sequence ID" value="GIG52586.1"/>
    <property type="molecule type" value="Genomic_DNA"/>
</dbReference>
<dbReference type="FunFam" id="3.30.300.30:FF:000010">
    <property type="entry name" value="Enterobactin synthetase component F"/>
    <property type="match status" value="1"/>
</dbReference>
<dbReference type="Gene3D" id="3.30.300.30">
    <property type="match status" value="1"/>
</dbReference>
<dbReference type="Pfam" id="PF13193">
    <property type="entry name" value="AMP-binding_C"/>
    <property type="match status" value="1"/>
</dbReference>
<dbReference type="PROSITE" id="PS00455">
    <property type="entry name" value="AMP_BINDING"/>
    <property type="match status" value="1"/>
</dbReference>
<dbReference type="GO" id="GO:0003824">
    <property type="term" value="F:catalytic activity"/>
    <property type="evidence" value="ECO:0007669"/>
    <property type="project" value="InterPro"/>
</dbReference>
<evidence type="ECO:0000313" key="7">
    <source>
        <dbReference type="Proteomes" id="UP000660611"/>
    </source>
</evidence>
<dbReference type="PANTHER" id="PTHR45527:SF1">
    <property type="entry name" value="FATTY ACID SYNTHASE"/>
    <property type="match status" value="1"/>
</dbReference>
<name>A0A919UHN7_9ACTN</name>
<feature type="domain" description="Carrier" evidence="5">
    <location>
        <begin position="766"/>
        <end position="841"/>
    </location>
</feature>
<dbReference type="InterPro" id="IPR001242">
    <property type="entry name" value="Condensation_dom"/>
</dbReference>
<dbReference type="PROSITE" id="PS00012">
    <property type="entry name" value="PHOSPHOPANTETHEINE"/>
    <property type="match status" value="1"/>
</dbReference>
<dbReference type="InterPro" id="IPR036736">
    <property type="entry name" value="ACP-like_sf"/>
</dbReference>
<dbReference type="PANTHER" id="PTHR45527">
    <property type="entry name" value="NONRIBOSOMAL PEPTIDE SYNTHETASE"/>
    <property type="match status" value="1"/>
</dbReference>
<comment type="cofactor">
    <cofactor evidence="1">
        <name>pantetheine 4'-phosphate</name>
        <dbReference type="ChEBI" id="CHEBI:47942"/>
    </cofactor>
</comment>
<dbReference type="InterPro" id="IPR020806">
    <property type="entry name" value="PKS_PP-bd"/>
</dbReference>
<dbReference type="Pfam" id="PF00501">
    <property type="entry name" value="AMP-binding"/>
    <property type="match status" value="1"/>
</dbReference>
<dbReference type="FunFam" id="1.10.1200.10:FF:000016">
    <property type="entry name" value="Non-ribosomal peptide synthase"/>
    <property type="match status" value="1"/>
</dbReference>
<evidence type="ECO:0000259" key="5">
    <source>
        <dbReference type="PROSITE" id="PS50075"/>
    </source>
</evidence>
<evidence type="ECO:0000256" key="2">
    <source>
        <dbReference type="ARBA" id="ARBA00022450"/>
    </source>
</evidence>
<dbReference type="InterPro" id="IPR025110">
    <property type="entry name" value="AMP-bd_C"/>
</dbReference>
<dbReference type="InterPro" id="IPR045851">
    <property type="entry name" value="AMP-bd_C_sf"/>
</dbReference>
<dbReference type="SUPFAM" id="SSF47336">
    <property type="entry name" value="ACP-like"/>
    <property type="match status" value="1"/>
</dbReference>
<dbReference type="AlphaFoldDB" id="A0A919UHN7"/>
<dbReference type="InterPro" id="IPR010071">
    <property type="entry name" value="AA_adenyl_dom"/>
</dbReference>
<dbReference type="Proteomes" id="UP000660611">
    <property type="component" value="Unassembled WGS sequence"/>
</dbReference>
<keyword evidence="7" id="KW-1185">Reference proteome</keyword>
<comment type="caution">
    <text evidence="6">The sequence shown here is derived from an EMBL/GenBank/DDBJ whole genome shotgun (WGS) entry which is preliminary data.</text>
</comment>
<dbReference type="NCBIfam" id="TIGR01733">
    <property type="entry name" value="AA-adenyl-dom"/>
    <property type="match status" value="1"/>
</dbReference>
<dbReference type="InterPro" id="IPR009081">
    <property type="entry name" value="PP-bd_ACP"/>
</dbReference>
<dbReference type="GO" id="GO:0044550">
    <property type="term" value="P:secondary metabolite biosynthetic process"/>
    <property type="evidence" value="ECO:0007669"/>
    <property type="project" value="UniProtKB-ARBA"/>
</dbReference>
<organism evidence="6 7">
    <name type="scientific">Dactylosporangium siamense</name>
    <dbReference type="NCBI Taxonomy" id="685454"/>
    <lineage>
        <taxon>Bacteria</taxon>
        <taxon>Bacillati</taxon>
        <taxon>Actinomycetota</taxon>
        <taxon>Actinomycetes</taxon>
        <taxon>Micromonosporales</taxon>
        <taxon>Micromonosporaceae</taxon>
        <taxon>Dactylosporangium</taxon>
    </lineage>
</organism>
<gene>
    <name evidence="6" type="ORF">Dsi01nite_106270</name>
</gene>
<dbReference type="Gene3D" id="2.30.38.10">
    <property type="entry name" value="Luciferase, Domain 3"/>
    <property type="match status" value="1"/>
</dbReference>
<accession>A0A919UHN7</accession>
<dbReference type="InterPro" id="IPR000873">
    <property type="entry name" value="AMP-dep_synth/lig_dom"/>
</dbReference>
<dbReference type="InterPro" id="IPR006162">
    <property type="entry name" value="Ppantetheine_attach_site"/>
</dbReference>
<dbReference type="Pfam" id="PF00550">
    <property type="entry name" value="PP-binding"/>
    <property type="match status" value="1"/>
</dbReference>
<evidence type="ECO:0000256" key="3">
    <source>
        <dbReference type="ARBA" id="ARBA00022553"/>
    </source>
</evidence>
<keyword evidence="3" id="KW-0597">Phosphoprotein</keyword>
<feature type="region of interest" description="Disordered" evidence="4">
    <location>
        <begin position="745"/>
        <end position="766"/>
    </location>
</feature>
<dbReference type="GO" id="GO:0005737">
    <property type="term" value="C:cytoplasm"/>
    <property type="evidence" value="ECO:0007669"/>
    <property type="project" value="TreeGrafter"/>
</dbReference>
<dbReference type="GO" id="GO:0043041">
    <property type="term" value="P:amino acid activation for nonribosomal peptide biosynthetic process"/>
    <property type="evidence" value="ECO:0007669"/>
    <property type="project" value="TreeGrafter"/>
</dbReference>
<dbReference type="SUPFAM" id="SSF52777">
    <property type="entry name" value="CoA-dependent acyltransferases"/>
    <property type="match status" value="1"/>
</dbReference>
<dbReference type="FunFam" id="3.40.50.12780:FF:000012">
    <property type="entry name" value="Non-ribosomal peptide synthetase"/>
    <property type="match status" value="1"/>
</dbReference>
<dbReference type="GO" id="GO:0031177">
    <property type="term" value="F:phosphopantetheine binding"/>
    <property type="evidence" value="ECO:0007669"/>
    <property type="project" value="InterPro"/>
</dbReference>
<dbReference type="PROSITE" id="PS50075">
    <property type="entry name" value="CARRIER"/>
    <property type="match status" value="1"/>
</dbReference>
<dbReference type="InterPro" id="IPR020845">
    <property type="entry name" value="AMP-binding_CS"/>
</dbReference>
<dbReference type="SUPFAM" id="SSF56801">
    <property type="entry name" value="Acetyl-CoA synthetase-like"/>
    <property type="match status" value="1"/>
</dbReference>
<proteinExistence type="predicted"/>
<dbReference type="SMART" id="SM00823">
    <property type="entry name" value="PKS_PP"/>
    <property type="match status" value="1"/>
</dbReference>
<sequence>MMSTASRYWRDLLEDFEEPTRLTPSRSGHRPAATVHAASIGWDPAQTAALTAVADRIGVRAQDVVVAAWGLLLATHAGTDDVVHGALIAGDTTEVLPVRARPVPSRLMSAHLRDTAEQYAENVRHAGLPAAQLAEASGVVDGAALFDTLVRCGALVPDPADLVQLQVDLGGAGAQLRLSAPADLLTEADVRLLLVHASQLLAAVAAAPVTARLRDVGPQSGFEQHRAVRQWNATGTAREPGRCIHDLFERQAALTPDAVAVLQGADRLTYAELDAAAGRLARRLAAAGVGPGDFVALHLSRTVQTVVALLGVLKAGAAYAPVDPAQPVERIRGLLRTLRVPVVLTDPGALPTVHAVTEAVPTVREVLWLGAPGLGPAESWGLAEAGSVVPREAREADVAYVIFTSGSTGTPKGVVLTHAPVVNLIDWVNETHAMGPADRVLFITSLGFDLSVYDVFGVLAAGGSIRVASDAEIRDPQRLLSILDSEPITFWDSAPAALQQLEPLFALRAANTSSRLRLVFLSGDWVPLTLPDAVRGAFSGAEVVALGGATEAAIWSNAFPVGTVDPAWTSVPYGRPIANAHYYVLDAALRPAPVGAPGDLFIGGDCLALGYHGDAELTAAKFVPDHLSGRPGARLYRTGDRARYWADGTIEFLGRQDQQVKVRGFRIELGEVEAALATLPGIATAVATVHGARAGAQLVAYVVPEPGVYPDPRDVREHVATLLPAYMVPAHVITLDELPVTTNGKLDRRALPEPGEDGPARPPYVAPSTAAEKAIAATWAELLELDQVGLDDNFFDLGGHSLLITQLIARLKATLEIDVPVRAVLDHQTAGAFAAVVEAALIAELTAPVPTPDATVAAV</sequence>
<dbReference type="RefSeq" id="WP_203854176.1">
    <property type="nucleotide sequence ID" value="NZ_BAAAVW010000025.1"/>
</dbReference>